<organism evidence="3 4">
    <name type="scientific">Brunnivagina elsteri CCALA 953</name>
    <dbReference type="NCBI Taxonomy" id="987040"/>
    <lineage>
        <taxon>Bacteria</taxon>
        <taxon>Bacillati</taxon>
        <taxon>Cyanobacteriota</taxon>
        <taxon>Cyanophyceae</taxon>
        <taxon>Nostocales</taxon>
        <taxon>Calotrichaceae</taxon>
        <taxon>Brunnivagina</taxon>
    </lineage>
</organism>
<evidence type="ECO:0000256" key="1">
    <source>
        <dbReference type="SAM" id="MobiDB-lite"/>
    </source>
</evidence>
<feature type="transmembrane region" description="Helical" evidence="2">
    <location>
        <begin position="36"/>
        <end position="63"/>
    </location>
</feature>
<keyword evidence="2" id="KW-0812">Transmembrane</keyword>
<feature type="compositionally biased region" description="Polar residues" evidence="1">
    <location>
        <begin position="18"/>
        <end position="28"/>
    </location>
</feature>
<evidence type="ECO:0000313" key="3">
    <source>
        <dbReference type="EMBL" id="PAX51495.1"/>
    </source>
</evidence>
<keyword evidence="2" id="KW-0472">Membrane</keyword>
<keyword evidence="4" id="KW-1185">Reference proteome</keyword>
<feature type="region of interest" description="Disordered" evidence="1">
    <location>
        <begin position="1"/>
        <end position="28"/>
    </location>
</feature>
<dbReference type="RefSeq" id="WP_095724162.1">
    <property type="nucleotide sequence ID" value="NZ_NTFS01000385.1"/>
</dbReference>
<dbReference type="Proteomes" id="UP000218238">
    <property type="component" value="Unassembled WGS sequence"/>
</dbReference>
<accession>A0A2A2TCY3</accession>
<proteinExistence type="predicted"/>
<dbReference type="PANTHER" id="PTHR34457:SF3">
    <property type="entry name" value="PROTEIN TIC236, CHLOROPLASTIC"/>
    <property type="match status" value="1"/>
</dbReference>
<dbReference type="PANTHER" id="PTHR34457">
    <property type="entry name" value="EMBRYO DEFECTIVE 2410"/>
    <property type="match status" value="1"/>
</dbReference>
<comment type="caution">
    <text evidence="3">The sequence shown here is derived from an EMBL/GenBank/DDBJ whole genome shotgun (WGS) entry which is preliminary data.</text>
</comment>
<dbReference type="EMBL" id="NTFS01000385">
    <property type="protein sequence ID" value="PAX51495.1"/>
    <property type="molecule type" value="Genomic_DNA"/>
</dbReference>
<sequence length="1384" mass="148019">MSNSPNHETPPESENDKQNLTSKTNPNSRTLRDRRFWLMILTRGSMALGGIFVIGLVAGTWWLQKFIHEDLAPLAQQNLTNTLNRPVKLGAVKEFSLSGVRFGSSSIPATDTDPDHATVEAVDASFDIWQLIFQRRLKLDVSLVNPNLYVEQDSQGRWIGTQIQPPGKKAVIKTDLDKIRFRNGNLVLASSFTKLGLGQSLPGEQPSSPQSPLNQVAFSQVNGVAQLLDDNRLIKYEVAGKPKNGGSLFARGTTRPKGAIHDVDLQFEDIQASDITKIVKIPVGLQKGTVKGDLRVQAAGEQTPLLFGDAIASGLQVQVGKMPYPFAKSQGKLSFDKTEIKLGNVSSIYGKVPLVGNGTIDRKTGYKLAARVNSASAANVQETLKVKFPLAVAANFNADLLVTGGIDEPLVSGKVNAIAESGSPNIATAKIDKVDLKNLTTRFEFATREGLINFSDIQAQAVVGGDIQGSGQVQIGQVQIGQNSQVNFNLTARNVPGDAIAKVYNATPNFQIGAVNATAQIAGIPGTGTSGNIQTSVKWQAPNGTYPGTGETIVNSDRSVDFRNVALNVAGGKVKAAGIWANDKWRVMADTSGIPVEQFVNKEQTENINLKGVTFNGLLLIAGNTAPFKIAGIESQNAGIDIGGGRVALSQVKFNEESFAAQLVANNVRLSRVLKESAPVLQNPLAGTFQIAGSRDNITLKTIQGRGNARLAVGGGTVAVNNIRLDKGAYQAQLQVNDSNVQELAQVPQQIQGRVTGDFQVAGTVDSFQLPAIQARGKARLYVGNGSFNAGSILLDKGRYQAQVQANNVPLQRYVKVPPQVQGGLNGQFNVAGTVDSFKPENIELTGQGKLNVAGGTVNATNIRLAKGRYQALVNGSGVELNRINPQLEGLFGGNLQVAGNVSNFNLANLAAAGQVQFSQGLGGIQQPLTANIGWNGERLVVERAKSRDVTARGYITANAKGEGFPVITGLNLDINAKNYNLNKLSLNLPNGIKVTGKTDFIGKMTGNLPVPNLQGMVALRGLTVNKFAFEPLLAGNIISERGSGLKLNVAGKQDRIAFNLDANNRPKDFSVRWKDAIATGLTQGENLIAKVDNFPITALNLSLPSNPFIGNGGVGGTLTGNFQVNQKTFATNGNIAIANPQVGRIRGNSFDATFNYNQGKLTLENSSFIKNNSRYAFVGSINPTTKTPQVQGTFSVTQGDIQDVLTTLQIFEVADLGRGIGEKDFGTASDLSNTKPASLPNKTALAQIPQPSQGKEPQENKLLLFQLQRFAELAAISDKQQQQRRDASPIPDLADFKGIFNGEVTFDTATKTGLTADFKLNGQNFIWGRANDPNRYYVAQKIIAQGNFNDGILRFQPLRVESKNRLLAFTGSLGGQEQSGTFR</sequence>
<gene>
    <name evidence="3" type="ORF">CK510_24500</name>
</gene>
<keyword evidence="2" id="KW-1133">Transmembrane helix</keyword>
<evidence type="ECO:0000256" key="2">
    <source>
        <dbReference type="SAM" id="Phobius"/>
    </source>
</evidence>
<evidence type="ECO:0000313" key="4">
    <source>
        <dbReference type="Proteomes" id="UP000218238"/>
    </source>
</evidence>
<name>A0A2A2TCY3_9CYAN</name>
<evidence type="ECO:0008006" key="5">
    <source>
        <dbReference type="Google" id="ProtNLM"/>
    </source>
</evidence>
<reference evidence="3 4" key="1">
    <citation type="submission" date="2017-08" db="EMBL/GenBank/DDBJ databases">
        <title>Draft genome sequence of filamentous cyanobacterium Calothrix elsteri CCALA 953.</title>
        <authorList>
            <person name="Gagunashvili A.N."/>
            <person name="Elster J."/>
            <person name="Andresson O.S."/>
        </authorList>
    </citation>
    <scope>NUCLEOTIDE SEQUENCE [LARGE SCALE GENOMIC DNA]</scope>
    <source>
        <strain evidence="3 4">CCALA 953</strain>
    </source>
</reference>
<dbReference type="OrthoDB" id="536281at2"/>
<protein>
    <recommendedName>
        <fullName evidence="5">DUF3971 domain-containing protein</fullName>
    </recommendedName>
</protein>
<dbReference type="InterPro" id="IPR053022">
    <property type="entry name" value="Chloroplast_translocon_comp"/>
</dbReference>
<feature type="non-terminal residue" evidence="3">
    <location>
        <position position="1384"/>
    </location>
</feature>